<dbReference type="SUPFAM" id="SSF55874">
    <property type="entry name" value="ATPase domain of HSP90 chaperone/DNA topoisomerase II/histidine kinase"/>
    <property type="match status" value="1"/>
</dbReference>
<evidence type="ECO:0000256" key="9">
    <source>
        <dbReference type="ARBA" id="ARBA00022777"/>
    </source>
</evidence>
<evidence type="ECO:0000256" key="12">
    <source>
        <dbReference type="ARBA" id="ARBA00023012"/>
    </source>
</evidence>
<keyword evidence="11 14" id="KW-1133">Transmembrane helix</keyword>
<sequence length="429" mass="48153">MILKGHLFWKILLGFWFTIIMMSQLLWVAFSLYSHEGPPEERMARQLAGRQLNSAATLLQEKGPTTLNTLTTSWPVEERPLLHIQQSDAAQSPFPHLLTRTVKGADGQRYWLGYDTSGLQQQLAPPPRHNDWLNMPPPMWWIGGLGGLFFSALLAWHLTRPMNQFRQGFERLAQGDLGVRLYPLMRRRHDEISEAARDFDAMAERLQLLVESREQLLHDVSHELRSPLARLQLAIGLAQQDPARIEGSLARIQLETHRMDKMIGELLTLTRASHGERDCEEYYDLQALVEAVVSDARYEAQHMGVEIRQLVDEAVDHTICGQAELIRRALDNVVRNALRFSHPGHSITLTLHRQGGEFSIEVADQGMGVDETKLSSMFDPFVRIGSPSAGKGYGLGLAITRKAIQAQGGRVEARNGDNGGLIVTLSLLG</sequence>
<dbReference type="Pfam" id="PF02518">
    <property type="entry name" value="HATPase_c"/>
    <property type="match status" value="1"/>
</dbReference>
<evidence type="ECO:0000256" key="11">
    <source>
        <dbReference type="ARBA" id="ARBA00022989"/>
    </source>
</evidence>
<dbReference type="InterPro" id="IPR050398">
    <property type="entry name" value="HssS/ArlS-like"/>
</dbReference>
<keyword evidence="4" id="KW-1003">Cell membrane</keyword>
<name>A0AAU6U7T7_UNCXX</name>
<dbReference type="SUPFAM" id="SSF158472">
    <property type="entry name" value="HAMP domain-like"/>
    <property type="match status" value="1"/>
</dbReference>
<evidence type="ECO:0000259" key="16">
    <source>
        <dbReference type="PROSITE" id="PS50885"/>
    </source>
</evidence>
<dbReference type="PRINTS" id="PR00344">
    <property type="entry name" value="BCTRLSENSOR"/>
</dbReference>
<dbReference type="Gene3D" id="1.10.8.500">
    <property type="entry name" value="HAMP domain in histidine kinase"/>
    <property type="match status" value="1"/>
</dbReference>
<keyword evidence="10 17" id="KW-0067">ATP-binding</keyword>
<dbReference type="PROSITE" id="PS50109">
    <property type="entry name" value="HIS_KIN"/>
    <property type="match status" value="1"/>
</dbReference>
<dbReference type="Pfam" id="PF00512">
    <property type="entry name" value="HisKA"/>
    <property type="match status" value="1"/>
</dbReference>
<organism evidence="17">
    <name type="scientific">bacterium 19CA06SA08-2</name>
    <dbReference type="NCBI Taxonomy" id="2920658"/>
    <lineage>
        <taxon>Bacteria</taxon>
    </lineage>
</organism>
<feature type="transmembrane region" description="Helical" evidence="14">
    <location>
        <begin position="12"/>
        <end position="33"/>
    </location>
</feature>
<proteinExistence type="predicted"/>
<evidence type="ECO:0000256" key="10">
    <source>
        <dbReference type="ARBA" id="ARBA00022840"/>
    </source>
</evidence>
<keyword evidence="5" id="KW-0597">Phosphoprotein</keyword>
<dbReference type="AlphaFoldDB" id="A0AAU6U7T7"/>
<dbReference type="EC" id="2.7.13.3" evidence="3"/>
<evidence type="ECO:0000259" key="15">
    <source>
        <dbReference type="PROSITE" id="PS50109"/>
    </source>
</evidence>
<dbReference type="InterPro" id="IPR036890">
    <property type="entry name" value="HATPase_C_sf"/>
</dbReference>
<dbReference type="InterPro" id="IPR003660">
    <property type="entry name" value="HAMP_dom"/>
</dbReference>
<dbReference type="Gene3D" id="3.30.565.10">
    <property type="entry name" value="Histidine kinase-like ATPase, C-terminal domain"/>
    <property type="match status" value="1"/>
</dbReference>
<dbReference type="Gene3D" id="1.10.287.130">
    <property type="match status" value="1"/>
</dbReference>
<evidence type="ECO:0000256" key="14">
    <source>
        <dbReference type="SAM" id="Phobius"/>
    </source>
</evidence>
<keyword evidence="9" id="KW-0418">Kinase</keyword>
<evidence type="ECO:0000256" key="1">
    <source>
        <dbReference type="ARBA" id="ARBA00000085"/>
    </source>
</evidence>
<evidence type="ECO:0000256" key="4">
    <source>
        <dbReference type="ARBA" id="ARBA00022475"/>
    </source>
</evidence>
<comment type="catalytic activity">
    <reaction evidence="1">
        <text>ATP + protein L-histidine = ADP + protein N-phospho-L-histidine.</text>
        <dbReference type="EC" id="2.7.13.3"/>
    </reaction>
</comment>
<feature type="domain" description="HAMP" evidence="16">
    <location>
        <begin position="156"/>
        <end position="211"/>
    </location>
</feature>
<dbReference type="Pfam" id="PF00672">
    <property type="entry name" value="HAMP"/>
    <property type="match status" value="1"/>
</dbReference>
<evidence type="ECO:0000256" key="5">
    <source>
        <dbReference type="ARBA" id="ARBA00022553"/>
    </source>
</evidence>
<dbReference type="InterPro" id="IPR005467">
    <property type="entry name" value="His_kinase_dom"/>
</dbReference>
<dbReference type="PANTHER" id="PTHR45528">
    <property type="entry name" value="SENSOR HISTIDINE KINASE CPXA"/>
    <property type="match status" value="1"/>
</dbReference>
<evidence type="ECO:0000256" key="13">
    <source>
        <dbReference type="ARBA" id="ARBA00023136"/>
    </source>
</evidence>
<keyword evidence="13 14" id="KW-0472">Membrane</keyword>
<dbReference type="GO" id="GO:0000155">
    <property type="term" value="F:phosphorelay sensor kinase activity"/>
    <property type="evidence" value="ECO:0007669"/>
    <property type="project" value="InterPro"/>
</dbReference>
<keyword evidence="8" id="KW-0547">Nucleotide-binding</keyword>
<dbReference type="InterPro" id="IPR004358">
    <property type="entry name" value="Sig_transdc_His_kin-like_C"/>
</dbReference>
<dbReference type="SMART" id="SM00387">
    <property type="entry name" value="HATPase_c"/>
    <property type="match status" value="1"/>
</dbReference>
<dbReference type="InterPro" id="IPR036097">
    <property type="entry name" value="HisK_dim/P_sf"/>
</dbReference>
<evidence type="ECO:0000256" key="6">
    <source>
        <dbReference type="ARBA" id="ARBA00022679"/>
    </source>
</evidence>
<keyword evidence="7 14" id="KW-0812">Transmembrane</keyword>
<dbReference type="SUPFAM" id="SSF47384">
    <property type="entry name" value="Homodimeric domain of signal transducing histidine kinase"/>
    <property type="match status" value="1"/>
</dbReference>
<dbReference type="PROSITE" id="PS50885">
    <property type="entry name" value="HAMP"/>
    <property type="match status" value="1"/>
</dbReference>
<dbReference type="CDD" id="cd00082">
    <property type="entry name" value="HisKA"/>
    <property type="match status" value="1"/>
</dbReference>
<dbReference type="CDD" id="cd06225">
    <property type="entry name" value="HAMP"/>
    <property type="match status" value="1"/>
</dbReference>
<dbReference type="GO" id="GO:0005886">
    <property type="term" value="C:plasma membrane"/>
    <property type="evidence" value="ECO:0007669"/>
    <property type="project" value="UniProtKB-SubCell"/>
</dbReference>
<dbReference type="PANTHER" id="PTHR45528:SF1">
    <property type="entry name" value="SENSOR HISTIDINE KINASE CPXA"/>
    <property type="match status" value="1"/>
</dbReference>
<dbReference type="SMART" id="SM00304">
    <property type="entry name" value="HAMP"/>
    <property type="match status" value="1"/>
</dbReference>
<protein>
    <recommendedName>
        <fullName evidence="3">histidine kinase</fullName>
        <ecNumber evidence="3">2.7.13.3</ecNumber>
    </recommendedName>
</protein>
<reference evidence="17" key="1">
    <citation type="submission" date="2022-03" db="EMBL/GenBank/DDBJ databases">
        <title>Sea Food Isolates.</title>
        <authorList>
            <person name="Li c."/>
        </authorList>
    </citation>
    <scope>NUCLEOTIDE SEQUENCE</scope>
    <source>
        <strain evidence="17">19CA06SA08-2</strain>
    </source>
</reference>
<keyword evidence="6" id="KW-0808">Transferase</keyword>
<comment type="subcellular location">
    <subcellularLocation>
        <location evidence="2">Cell membrane</location>
        <topology evidence="2">Multi-pass membrane protein</topology>
    </subcellularLocation>
</comment>
<evidence type="ECO:0000313" key="17">
    <source>
        <dbReference type="EMBL" id="XAG70177.1"/>
    </source>
</evidence>
<evidence type="ECO:0000256" key="3">
    <source>
        <dbReference type="ARBA" id="ARBA00012438"/>
    </source>
</evidence>
<dbReference type="GO" id="GO:0005524">
    <property type="term" value="F:ATP binding"/>
    <property type="evidence" value="ECO:0007669"/>
    <property type="project" value="UniProtKB-KW"/>
</dbReference>
<evidence type="ECO:0000256" key="7">
    <source>
        <dbReference type="ARBA" id="ARBA00022692"/>
    </source>
</evidence>
<dbReference type="InterPro" id="IPR003661">
    <property type="entry name" value="HisK_dim/P_dom"/>
</dbReference>
<evidence type="ECO:0000256" key="8">
    <source>
        <dbReference type="ARBA" id="ARBA00022741"/>
    </source>
</evidence>
<gene>
    <name evidence="17" type="ORF">MRM75_04050</name>
</gene>
<accession>A0AAU6U7T7</accession>
<feature type="transmembrane region" description="Helical" evidence="14">
    <location>
        <begin position="139"/>
        <end position="158"/>
    </location>
</feature>
<dbReference type="EMBL" id="CP095353">
    <property type="protein sequence ID" value="XAG70177.1"/>
    <property type="molecule type" value="Genomic_DNA"/>
</dbReference>
<evidence type="ECO:0000256" key="2">
    <source>
        <dbReference type="ARBA" id="ARBA00004651"/>
    </source>
</evidence>
<dbReference type="InterPro" id="IPR003594">
    <property type="entry name" value="HATPase_dom"/>
</dbReference>
<dbReference type="SMART" id="SM00388">
    <property type="entry name" value="HisKA"/>
    <property type="match status" value="1"/>
</dbReference>
<feature type="domain" description="Histidine kinase" evidence="15">
    <location>
        <begin position="219"/>
        <end position="429"/>
    </location>
</feature>
<keyword evidence="12" id="KW-0902">Two-component regulatory system</keyword>